<dbReference type="OrthoDB" id="9801955at2"/>
<organism evidence="7 8">
    <name type="scientific">Acetobacter aceti</name>
    <dbReference type="NCBI Taxonomy" id="435"/>
    <lineage>
        <taxon>Bacteria</taxon>
        <taxon>Pseudomonadati</taxon>
        <taxon>Pseudomonadota</taxon>
        <taxon>Alphaproteobacteria</taxon>
        <taxon>Acetobacterales</taxon>
        <taxon>Acetobacteraceae</taxon>
        <taxon>Acetobacter</taxon>
        <taxon>Acetobacter subgen. Acetobacter</taxon>
    </lineage>
</organism>
<dbReference type="PANTHER" id="PTHR30606:SF9">
    <property type="entry name" value="LIPID A BIOSYNTHESIS LAUROYLTRANSFERASE"/>
    <property type="match status" value="1"/>
</dbReference>
<keyword evidence="5" id="KW-0472">Membrane</keyword>
<dbReference type="Pfam" id="PF03279">
    <property type="entry name" value="Lip_A_acyltrans"/>
    <property type="match status" value="1"/>
</dbReference>
<protein>
    <submittedName>
        <fullName evidence="7">Lauroyl acyltransferase</fullName>
    </submittedName>
</protein>
<sequence length="333" mass="36194">MDAHFECADGRRPRTLRSFMTSITVPTGRDRIGGYLTGLAFNGGVGLMRLLGIGLSSGLGGLLAGTIGPLLPVSRVARGNLTLAFPDMDRKQQKRIVRGAWNNLGRVVGEFSHLKKMECTPSGPGWEISGQEHIEAARKNGLPPLFFSAHLGNWEMILPIAGALGLPVGGVYRASSNPVVERLIQQLRSEAGHGTRMFPKGARGARDIIGHLSAGGTLGLLVDQKMNDGIAVPFFGQTAWTAPALAQLAARFERNIVPIHVVRIGTARFRLVCEPALTFTMTGERTADQLSIMKAVNAHLEGWIRAEPQQWLWFHRRWPKTMVSSAVHEDMAA</sequence>
<keyword evidence="3" id="KW-0997">Cell inner membrane</keyword>
<proteinExistence type="predicted"/>
<gene>
    <name evidence="7" type="ORF">A0U92_13000</name>
</gene>
<keyword evidence="8" id="KW-1185">Reference proteome</keyword>
<evidence type="ECO:0000256" key="2">
    <source>
        <dbReference type="ARBA" id="ARBA00022475"/>
    </source>
</evidence>
<dbReference type="AlphaFoldDB" id="A0A1U9KIF9"/>
<evidence type="ECO:0000256" key="1">
    <source>
        <dbReference type="ARBA" id="ARBA00004533"/>
    </source>
</evidence>
<dbReference type="STRING" id="435.A0U92_13000"/>
<dbReference type="eggNOG" id="COG1560">
    <property type="taxonomic scope" value="Bacteria"/>
</dbReference>
<dbReference type="CDD" id="cd07984">
    <property type="entry name" value="LPLAT_LABLAT-like"/>
    <property type="match status" value="1"/>
</dbReference>
<dbReference type="Proteomes" id="UP000188937">
    <property type="component" value="Chromosome"/>
</dbReference>
<dbReference type="KEGG" id="aace:A0U92_13000"/>
<keyword evidence="6 7" id="KW-0012">Acyltransferase</keyword>
<dbReference type="GO" id="GO:0005886">
    <property type="term" value="C:plasma membrane"/>
    <property type="evidence" value="ECO:0007669"/>
    <property type="project" value="UniProtKB-SubCell"/>
</dbReference>
<evidence type="ECO:0000313" key="7">
    <source>
        <dbReference type="EMBL" id="AQS85538.1"/>
    </source>
</evidence>
<accession>A0A1U9KIF9</accession>
<dbReference type="GO" id="GO:0016746">
    <property type="term" value="F:acyltransferase activity"/>
    <property type="evidence" value="ECO:0007669"/>
    <property type="project" value="UniProtKB-KW"/>
</dbReference>
<evidence type="ECO:0000256" key="4">
    <source>
        <dbReference type="ARBA" id="ARBA00022679"/>
    </source>
</evidence>
<dbReference type="InterPro" id="IPR004960">
    <property type="entry name" value="LipA_acyltrans"/>
</dbReference>
<keyword evidence="2" id="KW-1003">Cell membrane</keyword>
<evidence type="ECO:0000256" key="6">
    <source>
        <dbReference type="ARBA" id="ARBA00023315"/>
    </source>
</evidence>
<evidence type="ECO:0000256" key="3">
    <source>
        <dbReference type="ARBA" id="ARBA00022519"/>
    </source>
</evidence>
<comment type="subcellular location">
    <subcellularLocation>
        <location evidence="1">Cell inner membrane</location>
    </subcellularLocation>
</comment>
<dbReference type="PANTHER" id="PTHR30606">
    <property type="entry name" value="LIPID A BIOSYNTHESIS LAUROYL ACYLTRANSFERASE"/>
    <property type="match status" value="1"/>
</dbReference>
<reference evidence="7 8" key="1">
    <citation type="submission" date="2016-03" db="EMBL/GenBank/DDBJ databases">
        <title>Acetic acid bacteria sequencing.</title>
        <authorList>
            <person name="Brandt J."/>
            <person name="Jakob F."/>
            <person name="Vogel R.F."/>
        </authorList>
    </citation>
    <scope>NUCLEOTIDE SEQUENCE [LARGE SCALE GENOMIC DNA]</scope>
    <source>
        <strain evidence="7 8">TMW2.1153</strain>
    </source>
</reference>
<dbReference type="EMBL" id="CP014692">
    <property type="protein sequence ID" value="AQS85538.1"/>
    <property type="molecule type" value="Genomic_DNA"/>
</dbReference>
<evidence type="ECO:0000256" key="5">
    <source>
        <dbReference type="ARBA" id="ARBA00023136"/>
    </source>
</evidence>
<evidence type="ECO:0000313" key="8">
    <source>
        <dbReference type="Proteomes" id="UP000188937"/>
    </source>
</evidence>
<name>A0A1U9KIF9_ACEAC</name>
<keyword evidence="4 7" id="KW-0808">Transferase</keyword>
<dbReference type="GO" id="GO:0009247">
    <property type="term" value="P:glycolipid biosynthetic process"/>
    <property type="evidence" value="ECO:0007669"/>
    <property type="project" value="UniProtKB-ARBA"/>
</dbReference>